<evidence type="ECO:0000256" key="3">
    <source>
        <dbReference type="ARBA" id="ARBA00022806"/>
    </source>
</evidence>
<dbReference type="SUPFAM" id="SSF52540">
    <property type="entry name" value="P-loop containing nucleoside triphosphate hydrolases"/>
    <property type="match status" value="1"/>
</dbReference>
<dbReference type="GO" id="GO:0003723">
    <property type="term" value="F:RNA binding"/>
    <property type="evidence" value="ECO:0007669"/>
    <property type="project" value="UniProtKB-UniRule"/>
</dbReference>
<evidence type="ECO:0000313" key="10">
    <source>
        <dbReference type="EMBL" id="PIK35271.1"/>
    </source>
</evidence>
<comment type="catalytic activity">
    <reaction evidence="6">
        <text>ATP + H2O = ADP + phosphate + H(+)</text>
        <dbReference type="Rhea" id="RHEA:13065"/>
        <dbReference type="ChEBI" id="CHEBI:15377"/>
        <dbReference type="ChEBI" id="CHEBI:15378"/>
        <dbReference type="ChEBI" id="CHEBI:30616"/>
        <dbReference type="ChEBI" id="CHEBI:43474"/>
        <dbReference type="ChEBI" id="CHEBI:456216"/>
        <dbReference type="EC" id="3.6.4.13"/>
    </reaction>
</comment>
<reference evidence="10 11" key="1">
    <citation type="journal article" date="2017" name="PLoS Biol.">
        <title>The sea cucumber genome provides insights into morphological evolution and visceral regeneration.</title>
        <authorList>
            <person name="Zhang X."/>
            <person name="Sun L."/>
            <person name="Yuan J."/>
            <person name="Sun Y."/>
            <person name="Gao Y."/>
            <person name="Zhang L."/>
            <person name="Li S."/>
            <person name="Dai H."/>
            <person name="Hamel J.F."/>
            <person name="Liu C."/>
            <person name="Yu Y."/>
            <person name="Liu S."/>
            <person name="Lin W."/>
            <person name="Guo K."/>
            <person name="Jin S."/>
            <person name="Xu P."/>
            <person name="Storey K.B."/>
            <person name="Huan P."/>
            <person name="Zhang T."/>
            <person name="Zhou Y."/>
            <person name="Zhang J."/>
            <person name="Lin C."/>
            <person name="Li X."/>
            <person name="Xing L."/>
            <person name="Huo D."/>
            <person name="Sun M."/>
            <person name="Wang L."/>
            <person name="Mercier A."/>
            <person name="Li F."/>
            <person name="Yang H."/>
            <person name="Xiang J."/>
        </authorList>
    </citation>
    <scope>NUCLEOTIDE SEQUENCE [LARGE SCALE GENOMIC DNA]</scope>
    <source>
        <strain evidence="10">Shaxun</strain>
        <tissue evidence="10">Muscle</tissue>
    </source>
</reference>
<dbReference type="InterPro" id="IPR014014">
    <property type="entry name" value="RNA_helicase_DEAD_Q_motif"/>
</dbReference>
<dbReference type="InterPro" id="IPR011545">
    <property type="entry name" value="DEAD/DEAH_box_helicase_dom"/>
</dbReference>
<dbReference type="InterPro" id="IPR014001">
    <property type="entry name" value="Helicase_ATP-bd"/>
</dbReference>
<dbReference type="PANTHER" id="PTHR24031">
    <property type="entry name" value="RNA HELICASE"/>
    <property type="match status" value="1"/>
</dbReference>
<dbReference type="Proteomes" id="UP000230750">
    <property type="component" value="Unassembled WGS sequence"/>
</dbReference>
<dbReference type="Gene3D" id="3.40.50.300">
    <property type="entry name" value="P-loop containing nucleotide triphosphate hydrolases"/>
    <property type="match status" value="1"/>
</dbReference>
<sequence>MEGDITSLENSSNIKVGRRSKSQQRQDRKKKLLKKNKKKWETEVEEANELQSRYDSIIPENLKTFADFPLCKKTLLGLKKAGYTNPTEIQRSSIGLALKGHDILGAAKTGSGKTLAFPHPLRSPKYSSYSLISQMLDCLFRERWTPEDGLGVLIISPTRELAYQTFEVLYKIGKQHEFSAGLVIGGKDVEEESAQIGRTNIVVCTQEGYSSILMVPQTLNAEVSKC</sequence>
<feature type="short sequence motif" description="Q motif" evidence="5">
    <location>
        <begin position="63"/>
        <end position="91"/>
    </location>
</feature>
<name>A0A2G8JHQ5_STIJA</name>
<keyword evidence="4 6" id="KW-0067">ATP-binding</keyword>
<keyword evidence="3 6" id="KW-0347">Helicase</keyword>
<accession>A0A2G8JHQ5</accession>
<evidence type="ECO:0000256" key="4">
    <source>
        <dbReference type="ARBA" id="ARBA00022840"/>
    </source>
</evidence>
<dbReference type="EC" id="3.6.4.13" evidence="6"/>
<keyword evidence="11" id="KW-1185">Reference proteome</keyword>
<organism evidence="10 11">
    <name type="scientific">Stichopus japonicus</name>
    <name type="common">Sea cucumber</name>
    <dbReference type="NCBI Taxonomy" id="307972"/>
    <lineage>
        <taxon>Eukaryota</taxon>
        <taxon>Metazoa</taxon>
        <taxon>Echinodermata</taxon>
        <taxon>Eleutherozoa</taxon>
        <taxon>Echinozoa</taxon>
        <taxon>Holothuroidea</taxon>
        <taxon>Aspidochirotacea</taxon>
        <taxon>Aspidochirotida</taxon>
        <taxon>Stichopodidae</taxon>
        <taxon>Apostichopus</taxon>
    </lineage>
</organism>
<feature type="domain" description="DEAD-box RNA helicase Q" evidence="9">
    <location>
        <begin position="63"/>
        <end position="91"/>
    </location>
</feature>
<dbReference type="PROSITE" id="PS51195">
    <property type="entry name" value="Q_MOTIF"/>
    <property type="match status" value="1"/>
</dbReference>
<dbReference type="OrthoDB" id="10259640at2759"/>
<evidence type="ECO:0000256" key="2">
    <source>
        <dbReference type="ARBA" id="ARBA00022801"/>
    </source>
</evidence>
<dbReference type="AlphaFoldDB" id="A0A2G8JHQ5"/>
<dbReference type="InterPro" id="IPR027417">
    <property type="entry name" value="P-loop_NTPase"/>
</dbReference>
<dbReference type="EMBL" id="MRZV01001941">
    <property type="protein sequence ID" value="PIK35271.1"/>
    <property type="molecule type" value="Genomic_DNA"/>
</dbReference>
<evidence type="ECO:0000256" key="1">
    <source>
        <dbReference type="ARBA" id="ARBA00022741"/>
    </source>
</evidence>
<comment type="domain">
    <text evidence="6">The Q motif is unique to and characteristic of the DEAD box family of RNA helicases and controls ATP binding and hydrolysis.</text>
</comment>
<keyword evidence="2 6" id="KW-0378">Hydrolase</keyword>
<evidence type="ECO:0000259" key="8">
    <source>
        <dbReference type="PROSITE" id="PS51192"/>
    </source>
</evidence>
<evidence type="ECO:0000256" key="5">
    <source>
        <dbReference type="PROSITE-ProRule" id="PRU00552"/>
    </source>
</evidence>
<dbReference type="GO" id="GO:0016787">
    <property type="term" value="F:hydrolase activity"/>
    <property type="evidence" value="ECO:0007669"/>
    <property type="project" value="UniProtKB-KW"/>
</dbReference>
<protein>
    <recommendedName>
        <fullName evidence="6">ATP-dependent RNA helicase</fullName>
        <ecNumber evidence="6">3.6.4.13</ecNumber>
    </recommendedName>
</protein>
<comment type="function">
    <text evidence="6">RNA helicase.</text>
</comment>
<feature type="compositionally biased region" description="Basic residues" evidence="7">
    <location>
        <begin position="16"/>
        <end position="38"/>
    </location>
</feature>
<dbReference type="GO" id="GO:0005524">
    <property type="term" value="F:ATP binding"/>
    <property type="evidence" value="ECO:0007669"/>
    <property type="project" value="UniProtKB-UniRule"/>
</dbReference>
<dbReference type="GO" id="GO:0003724">
    <property type="term" value="F:RNA helicase activity"/>
    <property type="evidence" value="ECO:0007669"/>
    <property type="project" value="UniProtKB-EC"/>
</dbReference>
<keyword evidence="1 6" id="KW-0547">Nucleotide-binding</keyword>
<feature type="domain" description="Helicase ATP-binding" evidence="8">
    <location>
        <begin position="94"/>
        <end position="226"/>
    </location>
</feature>
<evidence type="ECO:0000259" key="9">
    <source>
        <dbReference type="PROSITE" id="PS51195"/>
    </source>
</evidence>
<evidence type="ECO:0000256" key="7">
    <source>
        <dbReference type="SAM" id="MobiDB-lite"/>
    </source>
</evidence>
<dbReference type="Pfam" id="PF00270">
    <property type="entry name" value="DEAD"/>
    <property type="match status" value="1"/>
</dbReference>
<comment type="similarity">
    <text evidence="6">Belongs to the DEAD box helicase family.</text>
</comment>
<dbReference type="PROSITE" id="PS51192">
    <property type="entry name" value="HELICASE_ATP_BIND_1"/>
    <property type="match status" value="1"/>
</dbReference>
<evidence type="ECO:0000256" key="6">
    <source>
        <dbReference type="RuleBase" id="RU365068"/>
    </source>
</evidence>
<evidence type="ECO:0000313" key="11">
    <source>
        <dbReference type="Proteomes" id="UP000230750"/>
    </source>
</evidence>
<feature type="region of interest" description="Disordered" evidence="7">
    <location>
        <begin position="1"/>
        <end position="38"/>
    </location>
</feature>
<comment type="caution">
    <text evidence="10">The sequence shown here is derived from an EMBL/GenBank/DDBJ whole genome shotgun (WGS) entry which is preliminary data.</text>
</comment>
<proteinExistence type="inferred from homology"/>
<gene>
    <name evidence="10" type="ORF">BSL78_27908</name>
</gene>
<dbReference type="STRING" id="307972.A0A2G8JHQ5"/>
<keyword evidence="6" id="KW-0694">RNA-binding</keyword>